<evidence type="ECO:0000313" key="1">
    <source>
        <dbReference type="EMBL" id="JAI07002.1"/>
    </source>
</evidence>
<name>A0A0E9XX42_ANGAN</name>
<sequence>MKLLIWVPLVHQKIGLLHLYLFFLHSLCAPPVSQYQHENEKHRY</sequence>
<protein>
    <submittedName>
        <fullName evidence="1">Uncharacterized protein</fullName>
    </submittedName>
</protein>
<dbReference type="AlphaFoldDB" id="A0A0E9XX42"/>
<organism evidence="1">
    <name type="scientific">Anguilla anguilla</name>
    <name type="common">European freshwater eel</name>
    <name type="synonym">Muraena anguilla</name>
    <dbReference type="NCBI Taxonomy" id="7936"/>
    <lineage>
        <taxon>Eukaryota</taxon>
        <taxon>Metazoa</taxon>
        <taxon>Chordata</taxon>
        <taxon>Craniata</taxon>
        <taxon>Vertebrata</taxon>
        <taxon>Euteleostomi</taxon>
        <taxon>Actinopterygii</taxon>
        <taxon>Neopterygii</taxon>
        <taxon>Teleostei</taxon>
        <taxon>Anguilliformes</taxon>
        <taxon>Anguillidae</taxon>
        <taxon>Anguilla</taxon>
    </lineage>
</organism>
<proteinExistence type="predicted"/>
<accession>A0A0E9XX42</accession>
<reference evidence="1" key="1">
    <citation type="submission" date="2014-11" db="EMBL/GenBank/DDBJ databases">
        <authorList>
            <person name="Amaro Gonzalez C."/>
        </authorList>
    </citation>
    <scope>NUCLEOTIDE SEQUENCE</scope>
</reference>
<dbReference type="EMBL" id="GBXM01001576">
    <property type="protein sequence ID" value="JAI07002.1"/>
    <property type="molecule type" value="Transcribed_RNA"/>
</dbReference>
<reference evidence="1" key="2">
    <citation type="journal article" date="2015" name="Fish Shellfish Immunol.">
        <title>Early steps in the European eel (Anguilla anguilla)-Vibrio vulnificus interaction in the gills: Role of the RtxA13 toxin.</title>
        <authorList>
            <person name="Callol A."/>
            <person name="Pajuelo D."/>
            <person name="Ebbesson L."/>
            <person name="Teles M."/>
            <person name="MacKenzie S."/>
            <person name="Amaro C."/>
        </authorList>
    </citation>
    <scope>NUCLEOTIDE SEQUENCE</scope>
</reference>